<dbReference type="PANTHER" id="PTHR40106:SF1">
    <property type="entry name" value="INNER MEMBRANE PROTEIN RCLC"/>
    <property type="match status" value="1"/>
</dbReference>
<sequence>MLSPALKQLLTSDLEVRIMRWVLVLIFAIFGYSKWFPYEAQGLLPLIGNSPLLSWMHQLFGIQGASYALGVAEWAIALGLAIGAWLPRVSVVAAAASCLTYLTTLTLIFSSPNAWEASAGGFPAMGGSTSFLIKDAVLLAGSILLLKSGLLQVTGTCPKHK</sequence>
<name>A0ABU7HUU3_9PSED</name>
<evidence type="ECO:0000313" key="2">
    <source>
        <dbReference type="EMBL" id="MEE1935263.1"/>
    </source>
</evidence>
<protein>
    <submittedName>
        <fullName evidence="2">DUF417 family protein</fullName>
    </submittedName>
</protein>
<evidence type="ECO:0000313" key="3">
    <source>
        <dbReference type="Proteomes" id="UP001335100"/>
    </source>
</evidence>
<proteinExistence type="predicted"/>
<evidence type="ECO:0000256" key="1">
    <source>
        <dbReference type="SAM" id="Phobius"/>
    </source>
</evidence>
<dbReference type="PIRSF" id="PIRSF028065">
    <property type="entry name" value="UCP028065"/>
    <property type="match status" value="1"/>
</dbReference>
<keyword evidence="1" id="KW-1133">Transmembrane helix</keyword>
<dbReference type="Pfam" id="PF04224">
    <property type="entry name" value="DUF417"/>
    <property type="match status" value="1"/>
</dbReference>
<keyword evidence="3" id="KW-1185">Reference proteome</keyword>
<keyword evidence="1" id="KW-0472">Membrane</keyword>
<organism evidence="2 3">
    <name type="scientific">Pseudomonas ulcerans</name>
    <dbReference type="NCBI Taxonomy" id="3115852"/>
    <lineage>
        <taxon>Bacteria</taxon>
        <taxon>Pseudomonadati</taxon>
        <taxon>Pseudomonadota</taxon>
        <taxon>Gammaproteobacteria</taxon>
        <taxon>Pseudomonadales</taxon>
        <taxon>Pseudomonadaceae</taxon>
        <taxon>Pseudomonas</taxon>
    </lineage>
</organism>
<feature type="transmembrane region" description="Helical" evidence="1">
    <location>
        <begin position="21"/>
        <end position="38"/>
    </location>
</feature>
<comment type="caution">
    <text evidence="2">The sequence shown here is derived from an EMBL/GenBank/DDBJ whole genome shotgun (WGS) entry which is preliminary data.</text>
</comment>
<keyword evidence="1" id="KW-0812">Transmembrane</keyword>
<feature type="transmembrane region" description="Helical" evidence="1">
    <location>
        <begin position="89"/>
        <end position="111"/>
    </location>
</feature>
<feature type="transmembrane region" description="Helical" evidence="1">
    <location>
        <begin position="58"/>
        <end position="82"/>
    </location>
</feature>
<reference evidence="2 3" key="1">
    <citation type="submission" date="2024-01" db="EMBL/GenBank/DDBJ databases">
        <title>Unpublished Manusciprt.</title>
        <authorList>
            <person name="Duman M."/>
            <person name="Valdes E.G."/>
            <person name="Ajmi N."/>
            <person name="Altun S."/>
            <person name="Saticioglu I.B."/>
        </authorList>
    </citation>
    <scope>NUCLEOTIDE SEQUENCE [LARGE SCALE GENOMIC DNA]</scope>
    <source>
        <strain evidence="2 3">148P</strain>
    </source>
</reference>
<feature type="transmembrane region" description="Helical" evidence="1">
    <location>
        <begin position="131"/>
        <end position="151"/>
    </location>
</feature>
<dbReference type="InterPro" id="IPR016865">
    <property type="entry name" value="RclC"/>
</dbReference>
<dbReference type="EMBL" id="JAZDQJ010000023">
    <property type="protein sequence ID" value="MEE1935263.1"/>
    <property type="molecule type" value="Genomic_DNA"/>
</dbReference>
<dbReference type="Proteomes" id="UP001335100">
    <property type="component" value="Unassembled WGS sequence"/>
</dbReference>
<accession>A0ABU7HUU3</accession>
<dbReference type="InterPro" id="IPR007339">
    <property type="entry name" value="RclC-like"/>
</dbReference>
<dbReference type="RefSeq" id="WP_330076018.1">
    <property type="nucleotide sequence ID" value="NZ_JAZDQJ010000023.1"/>
</dbReference>
<gene>
    <name evidence="2" type="ORF">V0R50_18700</name>
</gene>
<dbReference type="PANTHER" id="PTHR40106">
    <property type="entry name" value="INNER MEMBRANE PROTEIN RCLC"/>
    <property type="match status" value="1"/>
</dbReference>